<evidence type="ECO:0000313" key="3">
    <source>
        <dbReference type="Proteomes" id="UP000016511"/>
    </source>
</evidence>
<dbReference type="HOGENOM" id="CLU_076869_2_1_9"/>
<sequence length="246" mass="27989">MYYSISTSLSFREVWYNIGKRGDFMQNYTIDGDIRTKIPGIRLGMLHYNDVKLSPTPGMLKGRINLFLENMRHDYLDKSVSDVPGIREWRQIFKAVGMDPSRYRPSSEALMRRVLQNKPLHWIHTGVDVNTFLSLQFGLPAGLYNRDCIEGDVTLRLGRENETYEGLNGRDIACTGKLVLADAKGPFGSPFVDSVRTSVAEDATQLLHVFFIYPEFGRWTDEQLLRSAGDMFTHINGGDYEILPAP</sequence>
<dbReference type="AlphaFoldDB" id="U1XZC0"/>
<dbReference type="InterPro" id="IPR005146">
    <property type="entry name" value="B3/B4_tRNA-bd"/>
</dbReference>
<protein>
    <recommendedName>
        <fullName evidence="1">B3/B4 tRNA-binding domain-containing protein</fullName>
    </recommendedName>
</protein>
<dbReference type="PATRIC" id="fig|649747.3.peg.5121"/>
<name>U1XZC0_ANEAE</name>
<dbReference type="STRING" id="649747.HMPREF0083_05710"/>
<dbReference type="GO" id="GO:0004826">
    <property type="term" value="F:phenylalanine-tRNA ligase activity"/>
    <property type="evidence" value="ECO:0007669"/>
    <property type="project" value="InterPro"/>
</dbReference>
<gene>
    <name evidence="2" type="ORF">HMPREF0083_05710</name>
</gene>
<feature type="domain" description="B3/B4 tRNA-binding" evidence="1">
    <location>
        <begin position="87"/>
        <end position="237"/>
    </location>
</feature>
<dbReference type="eggNOG" id="COG3382">
    <property type="taxonomic scope" value="Bacteria"/>
</dbReference>
<reference evidence="2 3" key="1">
    <citation type="submission" date="2013-08" db="EMBL/GenBank/DDBJ databases">
        <authorList>
            <person name="Weinstock G."/>
            <person name="Sodergren E."/>
            <person name="Wylie T."/>
            <person name="Fulton L."/>
            <person name="Fulton R."/>
            <person name="Fronick C."/>
            <person name="O'Laughlin M."/>
            <person name="Godfrey J."/>
            <person name="Miner T."/>
            <person name="Herter B."/>
            <person name="Appelbaum E."/>
            <person name="Cordes M."/>
            <person name="Lek S."/>
            <person name="Wollam A."/>
            <person name="Pepin K.H."/>
            <person name="Palsikar V.B."/>
            <person name="Mitreva M."/>
            <person name="Wilson R.K."/>
        </authorList>
    </citation>
    <scope>NUCLEOTIDE SEQUENCE [LARGE SCALE GENOMIC DNA]</scope>
    <source>
        <strain evidence="2 3">ATCC 12856</strain>
    </source>
</reference>
<evidence type="ECO:0000313" key="2">
    <source>
        <dbReference type="EMBL" id="ERI05317.1"/>
    </source>
</evidence>
<dbReference type="Proteomes" id="UP000016511">
    <property type="component" value="Unassembled WGS sequence"/>
</dbReference>
<dbReference type="Gene3D" id="3.50.40.10">
    <property type="entry name" value="Phenylalanyl-trna Synthetase, Chain B, domain 3"/>
    <property type="match status" value="1"/>
</dbReference>
<proteinExistence type="predicted"/>
<comment type="caution">
    <text evidence="2">The sequence shown here is derived from an EMBL/GenBank/DDBJ whole genome shotgun (WGS) entry which is preliminary data.</text>
</comment>
<dbReference type="InterPro" id="IPR020825">
    <property type="entry name" value="Phe-tRNA_synthase-like_B3/B4"/>
</dbReference>
<dbReference type="Pfam" id="PF03483">
    <property type="entry name" value="B3_4"/>
    <property type="match status" value="1"/>
</dbReference>
<dbReference type="GO" id="GO:0003723">
    <property type="term" value="F:RNA binding"/>
    <property type="evidence" value="ECO:0007669"/>
    <property type="project" value="InterPro"/>
</dbReference>
<keyword evidence="3" id="KW-1185">Reference proteome</keyword>
<dbReference type="SMART" id="SM00873">
    <property type="entry name" value="B3_4"/>
    <property type="match status" value="1"/>
</dbReference>
<dbReference type="PANTHER" id="PTHR39209">
    <property type="match status" value="1"/>
</dbReference>
<dbReference type="EMBL" id="AWSJ01000360">
    <property type="protein sequence ID" value="ERI05317.1"/>
    <property type="molecule type" value="Genomic_DNA"/>
</dbReference>
<dbReference type="PANTHER" id="PTHR39209:SF2">
    <property type="entry name" value="CYTOPLASMIC PROTEIN"/>
    <property type="match status" value="1"/>
</dbReference>
<accession>U1XZC0</accession>
<organism evidence="2 3">
    <name type="scientific">Aneurinibacillus aneurinilyticus ATCC 12856</name>
    <dbReference type="NCBI Taxonomy" id="649747"/>
    <lineage>
        <taxon>Bacteria</taxon>
        <taxon>Bacillati</taxon>
        <taxon>Bacillota</taxon>
        <taxon>Bacilli</taxon>
        <taxon>Bacillales</taxon>
        <taxon>Paenibacillaceae</taxon>
        <taxon>Aneurinibacillus group</taxon>
        <taxon>Aneurinibacillus</taxon>
    </lineage>
</organism>
<evidence type="ECO:0000259" key="1">
    <source>
        <dbReference type="SMART" id="SM00873"/>
    </source>
</evidence>
<dbReference type="SUPFAM" id="SSF56037">
    <property type="entry name" value="PheT/TilS domain"/>
    <property type="match status" value="1"/>
</dbReference>